<evidence type="ECO:0000256" key="1">
    <source>
        <dbReference type="SAM" id="SignalP"/>
    </source>
</evidence>
<keyword evidence="1" id="KW-0732">Signal</keyword>
<name>A0ABQ5PVP2_9BACT</name>
<feature type="chain" id="PRO_5045083002" description="TRASH domain-containing protein" evidence="1">
    <location>
        <begin position="17"/>
        <end position="81"/>
    </location>
</feature>
<evidence type="ECO:0000313" key="2">
    <source>
        <dbReference type="EMBL" id="GLH66170.1"/>
    </source>
</evidence>
<keyword evidence="3" id="KW-1185">Reference proteome</keyword>
<evidence type="ECO:0008006" key="4">
    <source>
        <dbReference type="Google" id="ProtNLM"/>
    </source>
</evidence>
<accession>A0ABQ5PVP2</accession>
<proteinExistence type="predicted"/>
<feature type="signal peptide" evidence="1">
    <location>
        <begin position="1"/>
        <end position="16"/>
    </location>
</feature>
<organism evidence="2 3">
    <name type="scientific">Geothrix edaphica</name>
    <dbReference type="NCBI Taxonomy" id="2927976"/>
    <lineage>
        <taxon>Bacteria</taxon>
        <taxon>Pseudomonadati</taxon>
        <taxon>Acidobacteriota</taxon>
        <taxon>Holophagae</taxon>
        <taxon>Holophagales</taxon>
        <taxon>Holophagaceae</taxon>
        <taxon>Geothrix</taxon>
    </lineage>
</organism>
<dbReference type="EMBL" id="BSDC01000001">
    <property type="protein sequence ID" value="GLH66170.1"/>
    <property type="molecule type" value="Genomic_DNA"/>
</dbReference>
<reference evidence="2" key="1">
    <citation type="journal article" date="2023" name="Antonie Van Leeuwenhoek">
        <title>Mesoterricola silvestris gen. nov., sp. nov., Mesoterricola sediminis sp. nov., Geothrix oryzae sp. nov., Geothrix edaphica sp. nov., Geothrix rubra sp. nov., and Geothrix limicola sp. nov., six novel members of Acidobacteriota isolated from soils.</title>
        <authorList>
            <person name="Itoh H."/>
            <person name="Sugisawa Y."/>
            <person name="Mise K."/>
            <person name="Xu Z."/>
            <person name="Kuniyasu M."/>
            <person name="Ushijima N."/>
            <person name="Kawano K."/>
            <person name="Kobayashi E."/>
            <person name="Shiratori Y."/>
            <person name="Masuda Y."/>
            <person name="Senoo K."/>
        </authorList>
    </citation>
    <scope>NUCLEOTIDE SEQUENCE</scope>
    <source>
        <strain evidence="2">Red802</strain>
    </source>
</reference>
<dbReference type="Gene3D" id="1.10.620.20">
    <property type="entry name" value="Ribonucleotide Reductase, subunit A"/>
    <property type="match status" value="1"/>
</dbReference>
<gene>
    <name evidence="2" type="ORF">GETHED_05340</name>
</gene>
<comment type="caution">
    <text evidence="2">The sequence shown here is derived from an EMBL/GenBank/DDBJ whole genome shotgun (WGS) entry which is preliminary data.</text>
</comment>
<dbReference type="InterPro" id="IPR012348">
    <property type="entry name" value="RNR-like"/>
</dbReference>
<evidence type="ECO:0000313" key="3">
    <source>
        <dbReference type="Proteomes" id="UP001165044"/>
    </source>
</evidence>
<protein>
    <recommendedName>
        <fullName evidence="4">TRASH domain-containing protein</fullName>
    </recommendedName>
</protein>
<dbReference type="Proteomes" id="UP001165044">
    <property type="component" value="Unassembled WGS sequence"/>
</dbReference>
<sequence>MLHTALLTLAVLAAPAAEKAKPATNTKDPVCKMTVDAKSASVAVRGREYRVCSKHCGEALQKDPDKYLEKDGSVKAEKKKG</sequence>
<dbReference type="RefSeq" id="WP_285606251.1">
    <property type="nucleotide sequence ID" value="NZ_BSDC01000001.1"/>
</dbReference>